<organism evidence="11 12">
    <name type="scientific">Martelella mediterranea DSM 17316</name>
    <dbReference type="NCBI Taxonomy" id="1122214"/>
    <lineage>
        <taxon>Bacteria</taxon>
        <taxon>Pseudomonadati</taxon>
        <taxon>Pseudomonadota</taxon>
        <taxon>Alphaproteobacteria</taxon>
        <taxon>Hyphomicrobiales</taxon>
        <taxon>Aurantimonadaceae</taxon>
        <taxon>Martelella</taxon>
    </lineage>
</organism>
<dbReference type="KEGG" id="mmed:Mame_03901"/>
<feature type="transmembrane region" description="Helical" evidence="9">
    <location>
        <begin position="129"/>
        <end position="147"/>
    </location>
</feature>
<dbReference type="RefSeq" id="WP_018065533.1">
    <property type="nucleotide sequence ID" value="NZ_AQWH01000014.1"/>
</dbReference>
<keyword evidence="12" id="KW-1185">Reference proteome</keyword>
<feature type="domain" description="CN hydrolase" evidence="10">
    <location>
        <begin position="233"/>
        <end position="487"/>
    </location>
</feature>
<protein>
    <recommendedName>
        <fullName evidence="9">Apolipoprotein N-acyltransferase</fullName>
        <shortName evidence="9">ALP N-acyltransferase</shortName>
        <ecNumber evidence="9">2.3.1.269</ecNumber>
    </recommendedName>
</protein>
<feature type="transmembrane region" description="Helical" evidence="9">
    <location>
        <begin position="69"/>
        <end position="91"/>
    </location>
</feature>
<name>A0A1U9Z6J9_9HYPH</name>
<dbReference type="CDD" id="cd07571">
    <property type="entry name" value="ALP_N-acyl_transferase"/>
    <property type="match status" value="1"/>
</dbReference>
<proteinExistence type="inferred from homology"/>
<dbReference type="NCBIfam" id="TIGR00546">
    <property type="entry name" value="lnt"/>
    <property type="match status" value="1"/>
</dbReference>
<keyword evidence="4 9" id="KW-0808">Transferase</keyword>
<reference evidence="11 12" key="1">
    <citation type="submission" date="2017-03" db="EMBL/GenBank/DDBJ databases">
        <title>Foreign affairs: Plasmid Transfer between Roseobacters and Rhizobia.</title>
        <authorList>
            <person name="Bartling P."/>
            <person name="Bunk B."/>
            <person name="Overmann J."/>
            <person name="Brinkmann H."/>
            <person name="Petersen J."/>
        </authorList>
    </citation>
    <scope>NUCLEOTIDE SEQUENCE [LARGE SCALE GENOMIC DNA]</scope>
    <source>
        <strain evidence="11 12">MACL11</strain>
    </source>
</reference>
<comment type="catalytic activity">
    <reaction evidence="9">
        <text>N-terminal S-1,2-diacyl-sn-glyceryl-L-cysteinyl-[lipoprotein] + a glycerophospholipid = N-acyl-S-1,2-diacyl-sn-glyceryl-L-cysteinyl-[lipoprotein] + a 2-acyl-sn-glycero-3-phospholipid + H(+)</text>
        <dbReference type="Rhea" id="RHEA:48228"/>
        <dbReference type="Rhea" id="RHEA-COMP:14681"/>
        <dbReference type="Rhea" id="RHEA-COMP:14684"/>
        <dbReference type="ChEBI" id="CHEBI:15378"/>
        <dbReference type="ChEBI" id="CHEBI:136912"/>
        <dbReference type="ChEBI" id="CHEBI:140656"/>
        <dbReference type="ChEBI" id="CHEBI:140657"/>
        <dbReference type="ChEBI" id="CHEBI:140660"/>
        <dbReference type="EC" id="2.3.1.269"/>
    </reaction>
</comment>
<evidence type="ECO:0000256" key="2">
    <source>
        <dbReference type="ARBA" id="ARBA00010065"/>
    </source>
</evidence>
<comment type="subcellular location">
    <subcellularLocation>
        <location evidence="1 9">Cell membrane</location>
        <topology evidence="1 9">Multi-pass membrane protein</topology>
    </subcellularLocation>
</comment>
<evidence type="ECO:0000256" key="5">
    <source>
        <dbReference type="ARBA" id="ARBA00022692"/>
    </source>
</evidence>
<dbReference type="InterPro" id="IPR036526">
    <property type="entry name" value="C-N_Hydrolase_sf"/>
</dbReference>
<comment type="caution">
    <text evidence="9">Lacks conserved residue(s) required for the propagation of feature annotation.</text>
</comment>
<evidence type="ECO:0000256" key="9">
    <source>
        <dbReference type="HAMAP-Rule" id="MF_01148"/>
    </source>
</evidence>
<dbReference type="PANTHER" id="PTHR38686">
    <property type="entry name" value="APOLIPOPROTEIN N-ACYLTRANSFERASE"/>
    <property type="match status" value="1"/>
</dbReference>
<comment type="function">
    <text evidence="9">Catalyzes the phospholipid dependent N-acylation of the N-terminal cysteine of apolipoprotein, the last step in lipoprotein maturation.</text>
</comment>
<dbReference type="Pfam" id="PF20154">
    <property type="entry name" value="LNT_N"/>
    <property type="match status" value="1"/>
</dbReference>
<dbReference type="HAMAP" id="MF_01148">
    <property type="entry name" value="Lnt"/>
    <property type="match status" value="1"/>
</dbReference>
<dbReference type="AlphaFoldDB" id="A0A1U9Z6J9"/>
<comment type="similarity">
    <text evidence="2 9">Belongs to the CN hydrolase family. Apolipoprotein N-acyltransferase subfamily.</text>
</comment>
<dbReference type="EMBL" id="CP020330">
    <property type="protein sequence ID" value="AQZ53202.1"/>
    <property type="molecule type" value="Genomic_DNA"/>
</dbReference>
<feature type="transmembrane region" description="Helical" evidence="9">
    <location>
        <begin position="20"/>
        <end position="48"/>
    </location>
</feature>
<evidence type="ECO:0000256" key="7">
    <source>
        <dbReference type="ARBA" id="ARBA00023136"/>
    </source>
</evidence>
<keyword evidence="11" id="KW-0449">Lipoprotein</keyword>
<dbReference type="EC" id="2.3.1.269" evidence="9"/>
<dbReference type="InterPro" id="IPR045378">
    <property type="entry name" value="LNT_N"/>
</dbReference>
<dbReference type="eggNOG" id="COG0815">
    <property type="taxonomic scope" value="Bacteria"/>
</dbReference>
<dbReference type="PANTHER" id="PTHR38686:SF1">
    <property type="entry name" value="APOLIPOPROTEIN N-ACYLTRANSFERASE"/>
    <property type="match status" value="1"/>
</dbReference>
<dbReference type="InterPro" id="IPR004563">
    <property type="entry name" value="Apolipo_AcylTrfase"/>
</dbReference>
<evidence type="ECO:0000256" key="6">
    <source>
        <dbReference type="ARBA" id="ARBA00022989"/>
    </source>
</evidence>
<keyword evidence="6 9" id="KW-1133">Transmembrane helix</keyword>
<dbReference type="STRING" id="1122214.Mame_03901"/>
<dbReference type="Proteomes" id="UP000191135">
    <property type="component" value="Chromosome"/>
</dbReference>
<feature type="transmembrane region" description="Helical" evidence="9">
    <location>
        <begin position="97"/>
        <end position="117"/>
    </location>
</feature>
<dbReference type="GO" id="GO:0016410">
    <property type="term" value="F:N-acyltransferase activity"/>
    <property type="evidence" value="ECO:0007669"/>
    <property type="project" value="UniProtKB-UniRule"/>
</dbReference>
<evidence type="ECO:0000256" key="1">
    <source>
        <dbReference type="ARBA" id="ARBA00004651"/>
    </source>
</evidence>
<dbReference type="PROSITE" id="PS50263">
    <property type="entry name" value="CN_HYDROLASE"/>
    <property type="match status" value="1"/>
</dbReference>
<accession>A0A1U9Z6J9</accession>
<evidence type="ECO:0000256" key="3">
    <source>
        <dbReference type="ARBA" id="ARBA00022475"/>
    </source>
</evidence>
<gene>
    <name evidence="9 11" type="primary">lnt</name>
    <name evidence="11" type="ORF">Mame_03901</name>
</gene>
<evidence type="ECO:0000313" key="11">
    <source>
        <dbReference type="EMBL" id="AQZ53202.1"/>
    </source>
</evidence>
<dbReference type="SUPFAM" id="SSF56317">
    <property type="entry name" value="Carbon-nitrogen hydrolase"/>
    <property type="match status" value="1"/>
</dbReference>
<keyword evidence="8 9" id="KW-0012">Acyltransferase</keyword>
<evidence type="ECO:0000259" key="10">
    <source>
        <dbReference type="PROSITE" id="PS50263"/>
    </source>
</evidence>
<evidence type="ECO:0000256" key="8">
    <source>
        <dbReference type="ARBA" id="ARBA00023315"/>
    </source>
</evidence>
<dbReference type="Pfam" id="PF00795">
    <property type="entry name" value="CN_hydrolase"/>
    <property type="match status" value="1"/>
</dbReference>
<comment type="pathway">
    <text evidence="9">Protein modification; lipoprotein biosynthesis (N-acyl transfer).</text>
</comment>
<sequence length="488" mass="53171">MQRLSAYLANLTGWPRRRMLFAAGAVATFALAPFGLTPVMFIALPLMVMVMDGALSGKALRPRLRAGFAVGWWFGFGYFVFGLWWLGVAIWKDGAYWALPLAVLGFPAGLALFYGLAGALAASFWRPGPVRLIALGVAMVAAEWLRGHLATGFPWNAIAYTAMPTPLFMQAIRLTGLYVMGGFAVYVFASPALLAARSGRRIGLTLALVFVAVDIGYGWHRLANVQPADGREVGLRLVQPAFEEADWRTEEGRERVFATLLELSSDPAGYDGKSPDIIIWPESVLPFTIEARPDARTAIGEMLKPGQTLVFGAASFAGRKPDGWPEFYNAVYVLDDAGRTVSVSGKTHLVPFGEYLPFEDFFRAIGLDALTTLPGSYVPVDNRQMLLLPDGAALYPLICYEAVFPRLVEGQAAGASALVNVTYDAWFGRTPGPFQHFAQARLRAVEAGKPLIRVGENGVTAMVDPYGRIIDRLPFDRRGVLDGRVSLR</sequence>
<dbReference type="GO" id="GO:0005886">
    <property type="term" value="C:plasma membrane"/>
    <property type="evidence" value="ECO:0007669"/>
    <property type="project" value="UniProtKB-SubCell"/>
</dbReference>
<feature type="transmembrane region" description="Helical" evidence="9">
    <location>
        <begin position="167"/>
        <end position="189"/>
    </location>
</feature>
<keyword evidence="7 9" id="KW-0472">Membrane</keyword>
<evidence type="ECO:0000256" key="4">
    <source>
        <dbReference type="ARBA" id="ARBA00022679"/>
    </source>
</evidence>
<keyword evidence="5 9" id="KW-0812">Transmembrane</keyword>
<evidence type="ECO:0000313" key="12">
    <source>
        <dbReference type="Proteomes" id="UP000191135"/>
    </source>
</evidence>
<dbReference type="GO" id="GO:0042158">
    <property type="term" value="P:lipoprotein biosynthetic process"/>
    <property type="evidence" value="ECO:0007669"/>
    <property type="project" value="UniProtKB-UniRule"/>
</dbReference>
<keyword evidence="3 9" id="KW-1003">Cell membrane</keyword>
<dbReference type="InterPro" id="IPR003010">
    <property type="entry name" value="C-N_Hydrolase"/>
</dbReference>
<dbReference type="Gene3D" id="3.60.110.10">
    <property type="entry name" value="Carbon-nitrogen hydrolase"/>
    <property type="match status" value="1"/>
</dbReference>
<dbReference type="OrthoDB" id="9804277at2"/>
<dbReference type="UniPathway" id="UPA00666"/>